<dbReference type="InterPro" id="IPR011059">
    <property type="entry name" value="Metal-dep_hydrolase_composite"/>
</dbReference>
<dbReference type="SUPFAM" id="SSF51556">
    <property type="entry name" value="Metallo-dependent hydrolases"/>
    <property type="match status" value="1"/>
</dbReference>
<dbReference type="InterPro" id="IPR032466">
    <property type="entry name" value="Metal_Hydrolase"/>
</dbReference>
<dbReference type="Pfam" id="PF07969">
    <property type="entry name" value="Amidohydro_3"/>
    <property type="match status" value="1"/>
</dbReference>
<feature type="domain" description="Amidohydrolase 3" evidence="1">
    <location>
        <begin position="49"/>
        <end position="537"/>
    </location>
</feature>
<dbReference type="Gene3D" id="2.30.40.10">
    <property type="entry name" value="Urease, subunit C, domain 1"/>
    <property type="match status" value="1"/>
</dbReference>
<dbReference type="EMBL" id="CP035810">
    <property type="protein sequence ID" value="QIN29878.1"/>
    <property type="molecule type" value="Genomic_DNA"/>
</dbReference>
<keyword evidence="2" id="KW-0378">Hydrolase</keyword>
<dbReference type="InterPro" id="IPR033932">
    <property type="entry name" value="YtcJ-like"/>
</dbReference>
<protein>
    <submittedName>
        <fullName evidence="2">Amidohydrolase</fullName>
    </submittedName>
</protein>
<dbReference type="RefSeq" id="WP_165884257.1">
    <property type="nucleotide sequence ID" value="NZ_CP035810.1"/>
</dbReference>
<dbReference type="AlphaFoldDB" id="A0A6G8KYJ0"/>
<dbReference type="SUPFAM" id="SSF51338">
    <property type="entry name" value="Composite domain of metallo-dependent hydrolases"/>
    <property type="match status" value="1"/>
</dbReference>
<accession>A0A6G8KYJ0</accession>
<gene>
    <name evidence="2" type="ORF">EW640_11805</name>
</gene>
<organism evidence="2 3">
    <name type="scientific">Brevibacterium luteolum</name>
    <dbReference type="NCBI Taxonomy" id="199591"/>
    <lineage>
        <taxon>Bacteria</taxon>
        <taxon>Bacillati</taxon>
        <taxon>Actinomycetota</taxon>
        <taxon>Actinomycetes</taxon>
        <taxon>Micrococcales</taxon>
        <taxon>Brevibacteriaceae</taxon>
        <taxon>Brevibacterium</taxon>
    </lineage>
</organism>
<dbReference type="PANTHER" id="PTHR22642:SF2">
    <property type="entry name" value="PROTEIN LONG AFTER FAR-RED 3"/>
    <property type="match status" value="1"/>
</dbReference>
<evidence type="ECO:0000259" key="1">
    <source>
        <dbReference type="Pfam" id="PF07969"/>
    </source>
</evidence>
<dbReference type="Gene3D" id="3.20.20.140">
    <property type="entry name" value="Metal-dependent hydrolases"/>
    <property type="match status" value="1"/>
</dbReference>
<dbReference type="Gene3D" id="3.10.310.70">
    <property type="match status" value="1"/>
</dbReference>
<dbReference type="GO" id="GO:0016810">
    <property type="term" value="F:hydrolase activity, acting on carbon-nitrogen (but not peptide) bonds"/>
    <property type="evidence" value="ECO:0007669"/>
    <property type="project" value="InterPro"/>
</dbReference>
<sequence length="543" mass="57729">MHVDAIVTGRFHTGIPDRPEAHTLAIHHGRIVAVDDVEGLTSRARHDFGDKRIVPGFHDAHHHHAFTGQRLAMVDLRYPAVTNLDEAYAAIAERAASLPAGAWVKGTGYDQNRLGGHPTAEGLDAVTGGRPAIIEHVSGHMVVANTAAFELAGAPGREGFDDIPGGRVIRDSDGRAEGLLQETAANPIRLLAGDISEAEIEETLRLASEQSISYGLTSVTEPGILAGGTMGTNSPVVASYQAAIEKGLVKPRLTVMPFHQVLHELEHGAEGWKTLDMGIRTGLGDDRLRFGPVKIISDGSLIGRSAAVHDCYCGEPDNYGVMQLSPEELHEAILAYHRAGWTVATHAIGDRAIDAVLDAVAEAQRQFPREARHRIEHFAIATDAQVARCAELGVIPVPQGVFISEFGDGILDALGPERTAGTYRMRSLLDAGMVVPGSTDSPVSDANPLKSIHDLVNRRTASGAEFAPAERVTIAEAVAAYTYGSAYAVGRETDVGTLAPGMLADFAVLDRDVFTIPSEEIEQTEVVATVIGGEVVYGDPHTA</sequence>
<dbReference type="Proteomes" id="UP000501518">
    <property type="component" value="Chromosome"/>
</dbReference>
<dbReference type="PANTHER" id="PTHR22642">
    <property type="entry name" value="IMIDAZOLONEPROPIONASE"/>
    <property type="match status" value="1"/>
</dbReference>
<proteinExistence type="predicted"/>
<evidence type="ECO:0000313" key="2">
    <source>
        <dbReference type="EMBL" id="QIN29878.1"/>
    </source>
</evidence>
<dbReference type="KEGG" id="blut:EW640_11805"/>
<dbReference type="CDD" id="cd01300">
    <property type="entry name" value="YtcJ_like"/>
    <property type="match status" value="1"/>
</dbReference>
<name>A0A6G8KYJ0_9MICO</name>
<reference evidence="2 3" key="1">
    <citation type="submission" date="2019-02" db="EMBL/GenBank/DDBJ databases">
        <title>Complete Genome Sequence and Methylome Analysis of Brevibacterium luteolum NEB1784.</title>
        <authorList>
            <person name="Fomenkov A."/>
            <person name="Roberts R.J."/>
        </authorList>
    </citation>
    <scope>NUCLEOTIDE SEQUENCE [LARGE SCALE GENOMIC DNA]</scope>
    <source>
        <strain evidence="2 3">NEB1784</strain>
    </source>
</reference>
<evidence type="ECO:0000313" key="3">
    <source>
        <dbReference type="Proteomes" id="UP000501518"/>
    </source>
</evidence>
<dbReference type="InterPro" id="IPR013108">
    <property type="entry name" value="Amidohydro_3"/>
</dbReference>